<dbReference type="eggNOG" id="ENOG502R5CE">
    <property type="taxonomic scope" value="Eukaryota"/>
</dbReference>
<dbReference type="Proteomes" id="UP000002630">
    <property type="component" value="Linkage Group LG06"/>
</dbReference>
<proteinExistence type="predicted"/>
<name>D8LDT8_ECTSI</name>
<dbReference type="Pfam" id="PF17963">
    <property type="entry name" value="Big_9"/>
    <property type="match status" value="1"/>
</dbReference>
<dbReference type="EMBL" id="FN649731">
    <property type="protein sequence ID" value="CBN78495.1"/>
    <property type="molecule type" value="Genomic_DNA"/>
</dbReference>
<dbReference type="OMA" id="PPTQCEF"/>
<reference evidence="1 2" key="1">
    <citation type="journal article" date="2010" name="Nature">
        <title>The Ectocarpus genome and the independent evolution of multicellularity in brown algae.</title>
        <authorList>
            <person name="Cock J.M."/>
            <person name="Sterck L."/>
            <person name="Rouze P."/>
            <person name="Scornet D."/>
            <person name="Allen A.E."/>
            <person name="Amoutzias G."/>
            <person name="Anthouard V."/>
            <person name="Artiguenave F."/>
            <person name="Aury J.M."/>
            <person name="Badger J.H."/>
            <person name="Beszteri B."/>
            <person name="Billiau K."/>
            <person name="Bonnet E."/>
            <person name="Bothwell J.H."/>
            <person name="Bowler C."/>
            <person name="Boyen C."/>
            <person name="Brownlee C."/>
            <person name="Carrano C.J."/>
            <person name="Charrier B."/>
            <person name="Cho G.Y."/>
            <person name="Coelho S.M."/>
            <person name="Collen J."/>
            <person name="Corre E."/>
            <person name="Da Silva C."/>
            <person name="Delage L."/>
            <person name="Delaroque N."/>
            <person name="Dittami S.M."/>
            <person name="Doulbeau S."/>
            <person name="Elias M."/>
            <person name="Farnham G."/>
            <person name="Gachon C.M."/>
            <person name="Gschloessl B."/>
            <person name="Heesch S."/>
            <person name="Jabbari K."/>
            <person name="Jubin C."/>
            <person name="Kawai H."/>
            <person name="Kimura K."/>
            <person name="Kloareg B."/>
            <person name="Kupper F.C."/>
            <person name="Lang D."/>
            <person name="Le Bail A."/>
            <person name="Leblanc C."/>
            <person name="Lerouge P."/>
            <person name="Lohr M."/>
            <person name="Lopez P.J."/>
            <person name="Martens C."/>
            <person name="Maumus F."/>
            <person name="Michel G."/>
            <person name="Miranda-Saavedra D."/>
            <person name="Morales J."/>
            <person name="Moreau H."/>
            <person name="Motomura T."/>
            <person name="Nagasato C."/>
            <person name="Napoli C.A."/>
            <person name="Nelson D.R."/>
            <person name="Nyvall-Collen P."/>
            <person name="Peters A.F."/>
            <person name="Pommier C."/>
            <person name="Potin P."/>
            <person name="Poulain J."/>
            <person name="Quesneville H."/>
            <person name="Read B."/>
            <person name="Rensing S.A."/>
            <person name="Ritter A."/>
            <person name="Rousvoal S."/>
            <person name="Samanta M."/>
            <person name="Samson G."/>
            <person name="Schroeder D.C."/>
            <person name="Segurens B."/>
            <person name="Strittmatter M."/>
            <person name="Tonon T."/>
            <person name="Tregear J.W."/>
            <person name="Valentin K."/>
            <person name="von Dassow P."/>
            <person name="Yamagishi T."/>
            <person name="Van de Peer Y."/>
            <person name="Wincker P."/>
        </authorList>
    </citation>
    <scope>NUCLEOTIDE SEQUENCE [LARGE SCALE GENOMIC DNA]</scope>
    <source>
        <strain evidence="2">Ec32 / CCAP1310/4</strain>
    </source>
</reference>
<protein>
    <submittedName>
        <fullName evidence="1">Uncharacterized protein</fullName>
    </submittedName>
</protein>
<dbReference type="STRING" id="2880.D8LDT8"/>
<sequence length="414" mass="42475">MAEPVSAARVTSFVGRAERECPNGLVNEYHIDYRCALLLFSTQLHDDTSTSGSDGTSSAAPLALHQVVSVSPGGEAVIRLSGYDLDGDDLVATISSLPESGTLHQLSKVYSEYGYDPAAGEVIAGSGGVEVTGSGNRVVYKRPAADAEPTGRWGSFTYTVSDGSDSAKAGTVYLVSGGGLLEAAEFDFGVGTWKVCQSGGSYCEAARHDPSSRGLLSFFLSGSDTIVHSDADGVDDTLWWFKADSAFSGNLGVAYAGTLEFSIGSFSGTFSEENLNGDALRLVELYCSACARNTGTTLAFPLSVAGGFAGGGTGVSFSIPLSETGGWLKDPENTLKQAAPPTKCEMAEVLSNLSELRILGDFTKRHESVALDSVYIRAAGSGTSSGSGGLGGGIGGSSLPVCAQGSPDATVCSC</sequence>
<gene>
    <name evidence="1" type="ORF">Esi_0126_0040</name>
</gene>
<keyword evidence="2" id="KW-1185">Reference proteome</keyword>
<dbReference type="AlphaFoldDB" id="D8LDT8"/>
<evidence type="ECO:0000313" key="1">
    <source>
        <dbReference type="EMBL" id="CBN78495.1"/>
    </source>
</evidence>
<dbReference type="InParanoid" id="D8LDT8"/>
<evidence type="ECO:0000313" key="2">
    <source>
        <dbReference type="Proteomes" id="UP000002630"/>
    </source>
</evidence>
<accession>D8LDT8</accession>
<dbReference type="EMBL" id="FN647912">
    <property type="protein sequence ID" value="CBN78495.1"/>
    <property type="molecule type" value="Genomic_DNA"/>
</dbReference>
<organism evidence="1 2">
    <name type="scientific">Ectocarpus siliculosus</name>
    <name type="common">Brown alga</name>
    <name type="synonym">Conferva siliculosa</name>
    <dbReference type="NCBI Taxonomy" id="2880"/>
    <lineage>
        <taxon>Eukaryota</taxon>
        <taxon>Sar</taxon>
        <taxon>Stramenopiles</taxon>
        <taxon>Ochrophyta</taxon>
        <taxon>PX clade</taxon>
        <taxon>Phaeophyceae</taxon>
        <taxon>Ectocarpales</taxon>
        <taxon>Ectocarpaceae</taxon>
        <taxon>Ectocarpus</taxon>
    </lineage>
</organism>
<dbReference type="OrthoDB" id="430826at2759"/>